<dbReference type="AlphaFoldDB" id="K5BCG0"/>
<dbReference type="Proteomes" id="UP000006265">
    <property type="component" value="Unassembled WGS sequence"/>
</dbReference>
<gene>
    <name evidence="2" type="ORF">C731_0807</name>
</gene>
<sequence>MTTLAMLLCGCTVEVTGRPLRDPTPVPLALSDDGFGIVAGFEDAPARIEIFTEPQCPHCARLQSEFGDELGYYIGLGALQVTYRPLTFLDRYNPAGHSARVSNALFQAAEGDGTGTEFQKFVQLLWANQEPDGPGPSNAEMAELAREAGLPRDVAERIGDGDSAVDIDEMDAYNSDYLIEVTSRSPATPTVYDSVDDTILDVPDDDWLRRLLRSWRRY</sequence>
<evidence type="ECO:0000313" key="2">
    <source>
        <dbReference type="EMBL" id="EKF25175.1"/>
    </source>
</evidence>
<dbReference type="eggNOG" id="COG1651">
    <property type="taxonomic scope" value="Bacteria"/>
</dbReference>
<protein>
    <submittedName>
        <fullName evidence="2">Thioredoxin family protein</fullName>
    </submittedName>
</protein>
<dbReference type="PATRIC" id="fig|1122247.3.peg.774"/>
<dbReference type="Gene3D" id="3.40.30.10">
    <property type="entry name" value="Glutaredoxin"/>
    <property type="match status" value="1"/>
</dbReference>
<dbReference type="SUPFAM" id="SSF52833">
    <property type="entry name" value="Thioredoxin-like"/>
    <property type="match status" value="1"/>
</dbReference>
<dbReference type="Pfam" id="PF13462">
    <property type="entry name" value="Thioredoxin_4"/>
    <property type="match status" value="1"/>
</dbReference>
<dbReference type="InterPro" id="IPR012336">
    <property type="entry name" value="Thioredoxin-like_fold"/>
</dbReference>
<proteinExistence type="predicted"/>
<evidence type="ECO:0000313" key="3">
    <source>
        <dbReference type="Proteomes" id="UP000006265"/>
    </source>
</evidence>
<keyword evidence="3" id="KW-1185">Reference proteome</keyword>
<name>K5BCG0_MYCHD</name>
<comment type="caution">
    <text evidence="2">The sequence shown here is derived from an EMBL/GenBank/DDBJ whole genome shotgun (WGS) entry which is preliminary data.</text>
</comment>
<accession>K5BCG0</accession>
<dbReference type="EMBL" id="AMRA01000022">
    <property type="protein sequence ID" value="EKF25175.1"/>
    <property type="molecule type" value="Genomic_DNA"/>
</dbReference>
<dbReference type="InterPro" id="IPR036249">
    <property type="entry name" value="Thioredoxin-like_sf"/>
</dbReference>
<reference evidence="2 3" key="1">
    <citation type="journal article" date="2012" name="J. Bacteriol.">
        <title>Genome sequence of Mycobacterium hassiacum DSM 44199, a rare source of heat-stable mycobacterial proteins.</title>
        <authorList>
            <person name="Tiago I."/>
            <person name="Maranha A."/>
            <person name="Mendes V."/>
            <person name="Alarico S."/>
            <person name="Moynihan P.J."/>
            <person name="Clarke A.J."/>
            <person name="Macedo-Ribeiro S."/>
            <person name="Pereira P.J."/>
            <person name="Empadinhas N."/>
        </authorList>
    </citation>
    <scope>NUCLEOTIDE SEQUENCE [LARGE SCALE GENOMIC DNA]</scope>
    <source>
        <strain evidence="3">DSM 44199 / CIP 105218 / JCM 12690 / 3849</strain>
    </source>
</reference>
<dbReference type="CDD" id="cd02972">
    <property type="entry name" value="DsbA_family"/>
    <property type="match status" value="1"/>
</dbReference>
<organism evidence="2 3">
    <name type="scientific">Mycolicibacterium hassiacum (strain DSM 44199 / CIP 105218 / JCM 12690 / 3849)</name>
    <name type="common">Mycobacterium hassiacum</name>
    <dbReference type="NCBI Taxonomy" id="1122247"/>
    <lineage>
        <taxon>Bacteria</taxon>
        <taxon>Bacillati</taxon>
        <taxon>Actinomycetota</taxon>
        <taxon>Actinomycetes</taxon>
        <taxon>Mycobacteriales</taxon>
        <taxon>Mycobacteriaceae</taxon>
        <taxon>Mycolicibacterium</taxon>
    </lineage>
</organism>
<dbReference type="OrthoDB" id="117402at2"/>
<feature type="domain" description="Thioredoxin-like fold" evidence="1">
    <location>
        <begin position="36"/>
        <end position="111"/>
    </location>
</feature>
<dbReference type="STRING" id="1122247.GCA_000379865_03418"/>
<evidence type="ECO:0000259" key="1">
    <source>
        <dbReference type="Pfam" id="PF13462"/>
    </source>
</evidence>